<dbReference type="Proteomes" id="UP001066276">
    <property type="component" value="Chromosome 5"/>
</dbReference>
<comment type="caution">
    <text evidence="2">The sequence shown here is derived from an EMBL/GenBank/DDBJ whole genome shotgun (WGS) entry which is preliminary data.</text>
</comment>
<name>A0AAV7RT26_PLEWA</name>
<proteinExistence type="predicted"/>
<keyword evidence="3" id="KW-1185">Reference proteome</keyword>
<dbReference type="EMBL" id="JANPWB010000009">
    <property type="protein sequence ID" value="KAJ1154053.1"/>
    <property type="molecule type" value="Genomic_DNA"/>
</dbReference>
<dbReference type="AlphaFoldDB" id="A0AAV7RT26"/>
<gene>
    <name evidence="2" type="ORF">NDU88_006810</name>
</gene>
<sequence length="275" mass="29757">MNVMRKGVRNCRDNAGIFRECFYHIPSLTCTHIELMKALSPPGTYLEHDHLEVLPACQEERSLPGGQERAQHDTGVLGCLLSWAQAKGTVRLGCATELALRPPCPERRAKRPLRPVRDASGCKRGLPGTTGLCGSGRWWPAGLVQHVALSTPPLPDCPGAPVAPEQPHYRTAWLQGARPGVQRGVSICGGEGPADETGLRAEEAWQVRRQALEDIPAFMAGEPTSPVSRSENPVEPEVDDGSTSSNVTTPSDHSDLSDSELELHIVTPRTADFLL</sequence>
<reference evidence="2" key="1">
    <citation type="journal article" date="2022" name="bioRxiv">
        <title>Sequencing and chromosome-scale assembly of the giantPleurodeles waltlgenome.</title>
        <authorList>
            <person name="Brown T."/>
            <person name="Elewa A."/>
            <person name="Iarovenko S."/>
            <person name="Subramanian E."/>
            <person name="Araus A.J."/>
            <person name="Petzold A."/>
            <person name="Susuki M."/>
            <person name="Suzuki K.-i.T."/>
            <person name="Hayashi T."/>
            <person name="Toyoda A."/>
            <person name="Oliveira C."/>
            <person name="Osipova E."/>
            <person name="Leigh N.D."/>
            <person name="Simon A."/>
            <person name="Yun M.H."/>
        </authorList>
    </citation>
    <scope>NUCLEOTIDE SEQUENCE</scope>
    <source>
        <strain evidence="2">20211129_DDA</strain>
        <tissue evidence="2">Liver</tissue>
    </source>
</reference>
<evidence type="ECO:0000313" key="3">
    <source>
        <dbReference type="Proteomes" id="UP001066276"/>
    </source>
</evidence>
<evidence type="ECO:0000256" key="1">
    <source>
        <dbReference type="SAM" id="MobiDB-lite"/>
    </source>
</evidence>
<accession>A0AAV7RT26</accession>
<feature type="compositionally biased region" description="Polar residues" evidence="1">
    <location>
        <begin position="241"/>
        <end position="250"/>
    </location>
</feature>
<feature type="region of interest" description="Disordered" evidence="1">
    <location>
        <begin position="219"/>
        <end position="261"/>
    </location>
</feature>
<evidence type="ECO:0000313" key="2">
    <source>
        <dbReference type="EMBL" id="KAJ1154053.1"/>
    </source>
</evidence>
<protein>
    <submittedName>
        <fullName evidence="2">Uncharacterized protein</fullName>
    </submittedName>
</protein>
<organism evidence="2 3">
    <name type="scientific">Pleurodeles waltl</name>
    <name type="common">Iberian ribbed newt</name>
    <dbReference type="NCBI Taxonomy" id="8319"/>
    <lineage>
        <taxon>Eukaryota</taxon>
        <taxon>Metazoa</taxon>
        <taxon>Chordata</taxon>
        <taxon>Craniata</taxon>
        <taxon>Vertebrata</taxon>
        <taxon>Euteleostomi</taxon>
        <taxon>Amphibia</taxon>
        <taxon>Batrachia</taxon>
        <taxon>Caudata</taxon>
        <taxon>Salamandroidea</taxon>
        <taxon>Salamandridae</taxon>
        <taxon>Pleurodelinae</taxon>
        <taxon>Pleurodeles</taxon>
    </lineage>
</organism>